<dbReference type="PANTHER" id="PTHR24559:SF437">
    <property type="entry name" value="RNA-DIRECTED DNA POLYMERASE HOMOLOG"/>
    <property type="match status" value="1"/>
</dbReference>
<evidence type="ECO:0000256" key="1">
    <source>
        <dbReference type="SAM" id="Phobius"/>
    </source>
</evidence>
<dbReference type="Gene3D" id="3.10.10.10">
    <property type="entry name" value="HIV Type 1 Reverse Transcriptase, subunit A, domain 1"/>
    <property type="match status" value="1"/>
</dbReference>
<organism evidence="2 3">
    <name type="scientific">Mucuna pruriens</name>
    <name type="common">Velvet bean</name>
    <name type="synonym">Dolichos pruriens</name>
    <dbReference type="NCBI Taxonomy" id="157652"/>
    <lineage>
        <taxon>Eukaryota</taxon>
        <taxon>Viridiplantae</taxon>
        <taxon>Streptophyta</taxon>
        <taxon>Embryophyta</taxon>
        <taxon>Tracheophyta</taxon>
        <taxon>Spermatophyta</taxon>
        <taxon>Magnoliopsida</taxon>
        <taxon>eudicotyledons</taxon>
        <taxon>Gunneridae</taxon>
        <taxon>Pentapetalae</taxon>
        <taxon>rosids</taxon>
        <taxon>fabids</taxon>
        <taxon>Fabales</taxon>
        <taxon>Fabaceae</taxon>
        <taxon>Papilionoideae</taxon>
        <taxon>50 kb inversion clade</taxon>
        <taxon>NPAAA clade</taxon>
        <taxon>indigoferoid/millettioid clade</taxon>
        <taxon>Phaseoleae</taxon>
        <taxon>Mucuna</taxon>
    </lineage>
</organism>
<proteinExistence type="predicted"/>
<feature type="transmembrane region" description="Helical" evidence="1">
    <location>
        <begin position="14"/>
        <end position="34"/>
    </location>
</feature>
<keyword evidence="1" id="KW-0472">Membrane</keyword>
<comment type="caution">
    <text evidence="2">The sequence shown here is derived from an EMBL/GenBank/DDBJ whole genome shotgun (WGS) entry which is preliminary data.</text>
</comment>
<keyword evidence="1" id="KW-1133">Transmembrane helix</keyword>
<accession>A0A371GZW7</accession>
<protein>
    <recommendedName>
        <fullName evidence="4">Reverse transcriptase domain-containing protein</fullName>
    </recommendedName>
</protein>
<feature type="non-terminal residue" evidence="2">
    <location>
        <position position="1"/>
    </location>
</feature>
<dbReference type="EMBL" id="QJKJ01003974">
    <property type="protein sequence ID" value="RDX96085.1"/>
    <property type="molecule type" value="Genomic_DNA"/>
</dbReference>
<dbReference type="SUPFAM" id="SSF56672">
    <property type="entry name" value="DNA/RNA polymerases"/>
    <property type="match status" value="1"/>
</dbReference>
<gene>
    <name evidence="2" type="ORF">CR513_21289</name>
</gene>
<reference evidence="2" key="1">
    <citation type="submission" date="2018-05" db="EMBL/GenBank/DDBJ databases">
        <title>Draft genome of Mucuna pruriens seed.</title>
        <authorList>
            <person name="Nnadi N.E."/>
            <person name="Vos R."/>
            <person name="Hasami M.H."/>
            <person name="Devisetty U.K."/>
            <person name="Aguiy J.C."/>
        </authorList>
    </citation>
    <scope>NUCLEOTIDE SEQUENCE [LARGE SCALE GENOMIC DNA]</scope>
    <source>
        <strain evidence="2">JCA_2017</strain>
    </source>
</reference>
<dbReference type="AlphaFoldDB" id="A0A371GZW7"/>
<dbReference type="PANTHER" id="PTHR24559">
    <property type="entry name" value="TRANSPOSON TY3-I GAG-POL POLYPROTEIN"/>
    <property type="match status" value="1"/>
</dbReference>
<keyword evidence="3" id="KW-1185">Reference proteome</keyword>
<evidence type="ECO:0000313" key="3">
    <source>
        <dbReference type="Proteomes" id="UP000257109"/>
    </source>
</evidence>
<dbReference type="Proteomes" id="UP000257109">
    <property type="component" value="Unassembled WGS sequence"/>
</dbReference>
<dbReference type="InterPro" id="IPR043502">
    <property type="entry name" value="DNA/RNA_pol_sf"/>
</dbReference>
<evidence type="ECO:0008006" key="4">
    <source>
        <dbReference type="Google" id="ProtNLM"/>
    </source>
</evidence>
<dbReference type="InterPro" id="IPR043128">
    <property type="entry name" value="Rev_trsase/Diguanyl_cyclase"/>
</dbReference>
<keyword evidence="1" id="KW-0812">Transmembrane</keyword>
<dbReference type="Gene3D" id="3.30.70.270">
    <property type="match status" value="1"/>
</dbReference>
<dbReference type="STRING" id="157652.A0A371GZW7"/>
<dbReference type="InterPro" id="IPR053134">
    <property type="entry name" value="RNA-dir_DNA_polymerase"/>
</dbReference>
<evidence type="ECO:0000313" key="2">
    <source>
        <dbReference type="EMBL" id="RDX96085.1"/>
    </source>
</evidence>
<sequence>MEFMLVSPREVRRVLPCLLYLLTCFYMFLLLLMYCLQDVFQEDVPHGLPLLRGIENHIDLTLGATLSNRAAYRTNPDKAKEIQKLVAKLIEKGWVRESMSLCAMPVILVPKRDGTWKMCTNYRPINNITVRYRHSIPCFDYLLNELDVHYSGYHQIRVKEGDKWKTTFMTKFRLYA</sequence>
<dbReference type="OrthoDB" id="532959at2759"/>
<name>A0A371GZW7_MUCPR</name>